<protein>
    <submittedName>
        <fullName evidence="1">6-bladed beta-propeller</fullName>
    </submittedName>
</protein>
<comment type="caution">
    <text evidence="1">The sequence shown here is derived from an EMBL/GenBank/DDBJ whole genome shotgun (WGS) entry which is preliminary data.</text>
</comment>
<dbReference type="Proteomes" id="UP000823860">
    <property type="component" value="Unassembled WGS sequence"/>
</dbReference>
<dbReference type="EMBL" id="DWZE01000057">
    <property type="protein sequence ID" value="HJA83168.1"/>
    <property type="molecule type" value="Genomic_DNA"/>
</dbReference>
<dbReference type="SUPFAM" id="SSF50998">
    <property type="entry name" value="Quinoprotein alcohol dehydrogenase-like"/>
    <property type="match status" value="1"/>
</dbReference>
<evidence type="ECO:0000313" key="1">
    <source>
        <dbReference type="EMBL" id="HJA83168.1"/>
    </source>
</evidence>
<proteinExistence type="predicted"/>
<dbReference type="InterPro" id="IPR011047">
    <property type="entry name" value="Quinoprotein_ADH-like_sf"/>
</dbReference>
<name>A0A9D2HSC0_9BACE</name>
<organism evidence="1 2">
    <name type="scientific">Candidatus Bacteroides intestinavium</name>
    <dbReference type="NCBI Taxonomy" id="2838469"/>
    <lineage>
        <taxon>Bacteria</taxon>
        <taxon>Pseudomonadati</taxon>
        <taxon>Bacteroidota</taxon>
        <taxon>Bacteroidia</taxon>
        <taxon>Bacteroidales</taxon>
        <taxon>Bacteroidaceae</taxon>
        <taxon>Bacteroides</taxon>
    </lineage>
</organism>
<accession>A0A9D2HSC0</accession>
<sequence length="388" mass="43708">MKQTALLIMLCCLCACQHGRQQDAGSAVSTDGLQTVAVQVEDGMFERLGDYLYADSYVCLDSVPLLGDLEKVEIKDNRIYVLDAFDKIVCYDMQGRVLFVLDARGGGPGEYASIADFAVNVGRQELLVYDRDKKTLLFYHPHTGRFLRSEPFVKPTPGALAAWQGTYFYDNKSHDNYPDDTSLHYSLLASEAGSAVTRRYFPHVEAESAYRFTVTAHPFSYNDSVLYYCKNYDHIVYALTADSVWGAYDIRLPNPLPAEMIERKADEREVVESPYSMGIEQFFVCGGLLYFTFTKEGFWQSALYDLARGQQIYCGQRMSDKEGKSVPLFRMIDGVYGQRFWGILSPDALAYEQEHRAGGLPGVLKKYDPETGNHVIAFYAVKSGRVGE</sequence>
<dbReference type="AlphaFoldDB" id="A0A9D2HSC0"/>
<reference evidence="1" key="1">
    <citation type="journal article" date="2021" name="PeerJ">
        <title>Extensive microbial diversity within the chicken gut microbiome revealed by metagenomics and culture.</title>
        <authorList>
            <person name="Gilroy R."/>
            <person name="Ravi A."/>
            <person name="Getino M."/>
            <person name="Pursley I."/>
            <person name="Horton D.L."/>
            <person name="Alikhan N.F."/>
            <person name="Baker D."/>
            <person name="Gharbi K."/>
            <person name="Hall N."/>
            <person name="Watson M."/>
            <person name="Adriaenssens E.M."/>
            <person name="Foster-Nyarko E."/>
            <person name="Jarju S."/>
            <person name="Secka A."/>
            <person name="Antonio M."/>
            <person name="Oren A."/>
            <person name="Chaudhuri R.R."/>
            <person name="La Ragione R."/>
            <person name="Hildebrand F."/>
            <person name="Pallen M.J."/>
        </authorList>
    </citation>
    <scope>NUCLEOTIDE SEQUENCE</scope>
    <source>
        <strain evidence="1">ChiHecec1B25-7008</strain>
    </source>
</reference>
<gene>
    <name evidence="1" type="ORF">H9785_04275</name>
</gene>
<dbReference type="Pfam" id="PF17170">
    <property type="entry name" value="DUF5128"/>
    <property type="match status" value="1"/>
</dbReference>
<evidence type="ECO:0000313" key="2">
    <source>
        <dbReference type="Proteomes" id="UP000823860"/>
    </source>
</evidence>
<reference evidence="1" key="2">
    <citation type="submission" date="2021-04" db="EMBL/GenBank/DDBJ databases">
        <authorList>
            <person name="Gilroy R."/>
        </authorList>
    </citation>
    <scope>NUCLEOTIDE SEQUENCE</scope>
    <source>
        <strain evidence="1">ChiHecec1B25-7008</strain>
    </source>
</reference>